<accession>A0ABN9EWY5</accession>
<dbReference type="Pfam" id="PF17826">
    <property type="entry name" value="DUF5588"/>
    <property type="match status" value="1"/>
</dbReference>
<dbReference type="PANTHER" id="PTHR31919:SF1">
    <property type="entry name" value="ZINC FINGERS AND HOMEOBOXES PROTEIN 1, ISOFORM 2"/>
    <property type="match status" value="1"/>
</dbReference>
<evidence type="ECO:0000313" key="2">
    <source>
        <dbReference type="Proteomes" id="UP001162483"/>
    </source>
</evidence>
<protein>
    <submittedName>
        <fullName evidence="1">Uncharacterized protein</fullName>
    </submittedName>
</protein>
<sequence length="312" mass="36279">MWYPQWFSEDMKGDDPTDEHTVLKFRADWSYRQKNFLKAFEEYRSCYELLPIANNAMRRDVQESQSRCLIHLGRFPEALEIAQALMKCVNNTDHLTGVLNLQVAIHNHLGNLEDVVSCLQQLVILHAFNPHFWISLAESYRCLSFAASHCRNASIPFSEPSVREHLCVNNSIRTVDTANRIQRHCSKNDTCTSVLECCRIGTPLWIWACASFIRARILLHFIQPQHVSFALDHNLRTQGYIEEQLNQMGLTEEPKTLMTNVMTEDFLAERIQEEGQIDTKSTQALNTFTMPTDTEFKDRWFKKIQTLLSVHR</sequence>
<dbReference type="InterPro" id="IPR011990">
    <property type="entry name" value="TPR-like_helical_dom_sf"/>
</dbReference>
<dbReference type="Gene3D" id="1.25.40.10">
    <property type="entry name" value="Tetratricopeptide repeat domain"/>
    <property type="match status" value="1"/>
</dbReference>
<keyword evidence="2" id="KW-1185">Reference proteome</keyword>
<dbReference type="PANTHER" id="PTHR31919">
    <property type="entry name" value="ZINC FINGERS AND HOMEOBOXES PROTEIN 1, ISOFORM 2"/>
    <property type="match status" value="1"/>
</dbReference>
<evidence type="ECO:0000313" key="1">
    <source>
        <dbReference type="EMBL" id="CAI9588007.1"/>
    </source>
</evidence>
<dbReference type="SUPFAM" id="SSF48452">
    <property type="entry name" value="TPR-like"/>
    <property type="match status" value="1"/>
</dbReference>
<proteinExistence type="predicted"/>
<comment type="caution">
    <text evidence="1">The sequence shown here is derived from an EMBL/GenBank/DDBJ whole genome shotgun (WGS) entry which is preliminary data.</text>
</comment>
<dbReference type="InterPro" id="IPR041404">
    <property type="entry name" value="DUF5588"/>
</dbReference>
<organism evidence="1 2">
    <name type="scientific">Staurois parvus</name>
    <dbReference type="NCBI Taxonomy" id="386267"/>
    <lineage>
        <taxon>Eukaryota</taxon>
        <taxon>Metazoa</taxon>
        <taxon>Chordata</taxon>
        <taxon>Craniata</taxon>
        <taxon>Vertebrata</taxon>
        <taxon>Euteleostomi</taxon>
        <taxon>Amphibia</taxon>
        <taxon>Batrachia</taxon>
        <taxon>Anura</taxon>
        <taxon>Neobatrachia</taxon>
        <taxon>Ranoidea</taxon>
        <taxon>Ranidae</taxon>
        <taxon>Staurois</taxon>
    </lineage>
</organism>
<dbReference type="Proteomes" id="UP001162483">
    <property type="component" value="Unassembled WGS sequence"/>
</dbReference>
<reference evidence="1" key="1">
    <citation type="submission" date="2023-05" db="EMBL/GenBank/DDBJ databases">
        <authorList>
            <person name="Stuckert A."/>
        </authorList>
    </citation>
    <scope>NUCLEOTIDE SEQUENCE</scope>
</reference>
<gene>
    <name evidence="1" type="ORF">SPARVUS_LOCUS10687211</name>
</gene>
<dbReference type="EMBL" id="CATNWA010015908">
    <property type="protein sequence ID" value="CAI9588007.1"/>
    <property type="molecule type" value="Genomic_DNA"/>
</dbReference>
<name>A0ABN9EWY5_9NEOB</name>